<feature type="compositionally biased region" description="Polar residues" evidence="1">
    <location>
        <begin position="520"/>
        <end position="531"/>
    </location>
</feature>
<feature type="transmembrane region" description="Helical" evidence="2">
    <location>
        <begin position="629"/>
        <end position="648"/>
    </location>
</feature>
<evidence type="ECO:0008006" key="5">
    <source>
        <dbReference type="Google" id="ProtNLM"/>
    </source>
</evidence>
<organism evidence="3 4">
    <name type="scientific">Aporhodopirellula rubra</name>
    <dbReference type="NCBI Taxonomy" id="980271"/>
    <lineage>
        <taxon>Bacteria</taxon>
        <taxon>Pseudomonadati</taxon>
        <taxon>Planctomycetota</taxon>
        <taxon>Planctomycetia</taxon>
        <taxon>Pirellulales</taxon>
        <taxon>Pirellulaceae</taxon>
        <taxon>Aporhodopirellula</taxon>
    </lineage>
</organism>
<dbReference type="Gene3D" id="3.40.50.880">
    <property type="match status" value="1"/>
</dbReference>
<feature type="compositionally biased region" description="Basic and acidic residues" evidence="1">
    <location>
        <begin position="19"/>
        <end position="28"/>
    </location>
</feature>
<keyword evidence="4" id="KW-1185">Reference proteome</keyword>
<feature type="region of interest" description="Disordered" evidence="1">
    <location>
        <begin position="513"/>
        <end position="551"/>
    </location>
</feature>
<gene>
    <name evidence="3" type="ORF">FHS27_005636</name>
</gene>
<comment type="caution">
    <text evidence="3">The sequence shown here is derived from an EMBL/GenBank/DDBJ whole genome shotgun (WGS) entry which is preliminary data.</text>
</comment>
<keyword evidence="2" id="KW-1133">Transmembrane helix</keyword>
<keyword evidence="2" id="KW-0472">Membrane</keyword>
<dbReference type="InterPro" id="IPR029062">
    <property type="entry name" value="Class_I_gatase-like"/>
</dbReference>
<proteinExistence type="predicted"/>
<evidence type="ECO:0000313" key="4">
    <source>
        <dbReference type="Proteomes" id="UP000536179"/>
    </source>
</evidence>
<dbReference type="RefSeq" id="WP_246420969.1">
    <property type="nucleotide sequence ID" value="NZ_JACHXU010000027.1"/>
</dbReference>
<keyword evidence="2" id="KW-0812">Transmembrane</keyword>
<accession>A0A7W5H970</accession>
<name>A0A7W5H970_9BACT</name>
<protein>
    <recommendedName>
        <fullName evidence="5">Transmembrane protein</fullName>
    </recommendedName>
</protein>
<feature type="compositionally biased region" description="Low complexity" evidence="1">
    <location>
        <begin position="542"/>
        <end position="551"/>
    </location>
</feature>
<dbReference type="Proteomes" id="UP000536179">
    <property type="component" value="Unassembled WGS sequence"/>
</dbReference>
<dbReference type="EMBL" id="JACHXU010000027">
    <property type="protein sequence ID" value="MBB3209796.1"/>
    <property type="molecule type" value="Genomic_DNA"/>
</dbReference>
<dbReference type="SUPFAM" id="SSF52317">
    <property type="entry name" value="Class I glutamine amidotransferase-like"/>
    <property type="match status" value="1"/>
</dbReference>
<evidence type="ECO:0000313" key="3">
    <source>
        <dbReference type="EMBL" id="MBB3209796.1"/>
    </source>
</evidence>
<sequence length="915" mass="100303">MVTTLSRAWSRFDNDERASSRALRRDNVSNDCPQSPHRPANDGTDFFHRLWTFAIVLLPLIVGCDGCRLSQPEDEEAKKLEQQQPAFTSLAAKAYPLSRPDAGNSGAPDGAVKPGHWTSAEFSIRSNREDRRGVVQTRAEVGRSEVTFDGEFEPAEFESAKSTLVRRPAVLPKGQRRRLDTRLLVPDRGNQTFDAIRFGGEFLSNDSTGRLDLPPSRFAAMQAQTYFFVILSDRPERFTRLQTANWASPFRSEQSFTQNRDNYRIVIPPTQGVVPIAETAMDWTSTAVLLWDDVPVTALTMGQRTAILDWLHFGGLLIVNGPAGVDSLSDRSFRDLLPITSGGVEELNTSEAQRFVRSHNIDTDLSVATVTSDIEKSSTQVAVAGEKRPGAVEIGAGGLLVEQRIGRGRIVQFRVDLMSDWLTSWQSYDSFVNAAILARPPRVFHLGNPDAVTGGNTVPTLPNDPSATLSPDDLQAELTGLPPVHQTFVGVQTETVHPSINTGVRFFARDSRMPARIPDSNANESDTNTSERNADGKDATDTETATATPASRASAPLAAWLSGDLWAHPVTGLGGWKNDSPMVAWGRDKLRQEIGVSIPDSSLVFRSLLIYLIVLIPVNYIVFRLLGRLEWAWLAVVPLAILGAFWVARAAQLDVGFARSRNELAMLELPKDYSRGHLTRVIGLYNSLASRYRVDFATPDAAIEVVRTRRPQNDTETNLFGNIEPELQFGFDAGPSLDNVSIGSNSYGVLHAEQMIDIEGTIRVQGRAPETDTSSGEDNSIDQASIVNESSLELLDAFVIERTGDGTTRIANMGTLAPGSRKSIRLQSEGTLVVPADLPMGLTDWMQRMLSPGIIPPGSARLVARVEKPLGDLTITPDCKQVRAQTLILAHLTMPPRPRALPDANLVNDLIRKPK</sequence>
<evidence type="ECO:0000256" key="2">
    <source>
        <dbReference type="SAM" id="Phobius"/>
    </source>
</evidence>
<dbReference type="AlphaFoldDB" id="A0A7W5H970"/>
<feature type="region of interest" description="Disordered" evidence="1">
    <location>
        <begin position="19"/>
        <end position="41"/>
    </location>
</feature>
<evidence type="ECO:0000256" key="1">
    <source>
        <dbReference type="SAM" id="MobiDB-lite"/>
    </source>
</evidence>
<feature type="transmembrane region" description="Helical" evidence="2">
    <location>
        <begin position="603"/>
        <end position="622"/>
    </location>
</feature>
<reference evidence="3 4" key="1">
    <citation type="submission" date="2020-08" db="EMBL/GenBank/DDBJ databases">
        <title>Genomic Encyclopedia of Type Strains, Phase III (KMG-III): the genomes of soil and plant-associated and newly described type strains.</title>
        <authorList>
            <person name="Whitman W."/>
        </authorList>
    </citation>
    <scope>NUCLEOTIDE SEQUENCE [LARGE SCALE GENOMIC DNA]</scope>
    <source>
        <strain evidence="3 4">CECT 8075</strain>
    </source>
</reference>